<organism evidence="3 4">
    <name type="scientific">Wickerhamomyces anomalus (strain ATCC 58044 / CBS 1984 / NCYC 433 / NRRL Y-366-8)</name>
    <name type="common">Yeast</name>
    <name type="synonym">Hansenula anomala</name>
    <dbReference type="NCBI Taxonomy" id="683960"/>
    <lineage>
        <taxon>Eukaryota</taxon>
        <taxon>Fungi</taxon>
        <taxon>Dikarya</taxon>
        <taxon>Ascomycota</taxon>
        <taxon>Saccharomycotina</taxon>
        <taxon>Saccharomycetes</taxon>
        <taxon>Phaffomycetales</taxon>
        <taxon>Wickerhamomycetaceae</taxon>
        <taxon>Wickerhamomyces</taxon>
    </lineage>
</organism>
<dbReference type="Pfam" id="PF12456">
    <property type="entry name" value="hSac2"/>
    <property type="match status" value="1"/>
</dbReference>
<dbReference type="Pfam" id="PF02383">
    <property type="entry name" value="Syja_N"/>
    <property type="match status" value="1"/>
</dbReference>
<dbReference type="EMBL" id="KV454208">
    <property type="protein sequence ID" value="ODQ61643.1"/>
    <property type="molecule type" value="Genomic_DNA"/>
</dbReference>
<dbReference type="GO" id="GO:0046856">
    <property type="term" value="P:phosphatidylinositol dephosphorylation"/>
    <property type="evidence" value="ECO:0007669"/>
    <property type="project" value="TreeGrafter"/>
</dbReference>
<dbReference type="STRING" id="683960.A0A1E3P8A8"/>
<feature type="region of interest" description="Disordered" evidence="1">
    <location>
        <begin position="128"/>
        <end position="154"/>
    </location>
</feature>
<protein>
    <recommendedName>
        <fullName evidence="2">SAC domain-containing protein</fullName>
    </recommendedName>
</protein>
<evidence type="ECO:0000313" key="3">
    <source>
        <dbReference type="EMBL" id="ODQ61643.1"/>
    </source>
</evidence>
<keyword evidence="4" id="KW-1185">Reference proteome</keyword>
<name>A0A1E3P8A8_WICAA</name>
<dbReference type="PANTHER" id="PTHR45662:SF7">
    <property type="entry name" value="SACI DOMAIN PROTEIN (AFU_ORTHOLOGUE AFUA_1G15890)"/>
    <property type="match status" value="1"/>
</dbReference>
<evidence type="ECO:0000259" key="2">
    <source>
        <dbReference type="PROSITE" id="PS50275"/>
    </source>
</evidence>
<gene>
    <name evidence="3" type="ORF">WICANDRAFT_75849</name>
</gene>
<dbReference type="GO" id="GO:0034593">
    <property type="term" value="F:phosphatidylinositol bisphosphate phosphatase activity"/>
    <property type="evidence" value="ECO:0007669"/>
    <property type="project" value="UniProtKB-ARBA"/>
</dbReference>
<feature type="domain" description="SAC" evidence="2">
    <location>
        <begin position="264"/>
        <end position="593"/>
    </location>
</feature>
<dbReference type="GO" id="GO:0043812">
    <property type="term" value="F:phosphatidylinositol-4-phosphate phosphatase activity"/>
    <property type="evidence" value="ECO:0007669"/>
    <property type="project" value="TreeGrafter"/>
</dbReference>
<dbReference type="GeneID" id="30201517"/>
<feature type="compositionally biased region" description="Polar residues" evidence="1">
    <location>
        <begin position="141"/>
        <end position="152"/>
    </location>
</feature>
<accession>A0A1E3P8A8</accession>
<proteinExistence type="predicted"/>
<dbReference type="PROSITE" id="PS50275">
    <property type="entry name" value="SAC"/>
    <property type="match status" value="1"/>
</dbReference>
<dbReference type="AlphaFoldDB" id="A0A1E3P8A8"/>
<dbReference type="GO" id="GO:0005783">
    <property type="term" value="C:endoplasmic reticulum"/>
    <property type="evidence" value="ECO:0007669"/>
    <property type="project" value="TreeGrafter"/>
</dbReference>
<evidence type="ECO:0000313" key="4">
    <source>
        <dbReference type="Proteomes" id="UP000094112"/>
    </source>
</evidence>
<evidence type="ECO:0000256" key="1">
    <source>
        <dbReference type="SAM" id="MobiDB-lite"/>
    </source>
</evidence>
<sequence>MADNPSIVSSDQASTQTGYAHYLELGLYKSGLKLSLQNSDRSHFIHFEDLSVTPDYAPQGQQIASLNSLGLVGFVDLGPGYIIVIHTQAPVFEHKDVTIWNILKSLVIPLKFDLAKKFFKIEDGVLDEEDEASTEPDENQNELQQDPQSPNTVGEKINQTKDIFFSRLGVYVNDLKSNPSLSISNKIVNLLETENESDEIDENDLNSIKLKRSITIRGIPKDSTPKKQNKLTKFVDKIKQQQLDQKEQRYNISNSMLYKFEKQLQYFFSSRDFFYSREINLTRDIKFEKGELVTFDDSKHNSFHFNHSITQKFKDTDLSLSLIQGFVGSIDIDLNLNGSLSSRQGKLLLVSKRSTKRAGSRYLRRGIDDHSNVANFVSTSQILLTELNSGPLCAKFDIIRGSIPLFFQQNPAFLKPIPTLTRSIEKCEKPFKEHFENLLEKYGSVSCISLVERSNREKEIGEAYENLAKKDNIEFTWFDFHEVCKKMKFDNVSKLLNYPIDNNESDLTIDEQLENYKWCDNITGDDQLGILRVNCIDCLDRTNIVSKYVSETMLLQQILPQHDLTIDSLPQFQKLYNNLWADNGDFISRQYASTNALKGDYTRTAKRNYKGLLNDAFLTMSRYYSGYISDYFKQCVVDYLLGHKNQEIFEEFESTLNVIDPNEINENLNKKNSSLKFIIEELGILKSKGDDDGCCEDEEDLILVGSWSGLQSPMDFNTLKLGQTLNDISLIVTNKVIFFVKFNESESKIEKTIKLRVHDIKELNYGVFITSTHSSLSLNPKRNIGLKFVFTSDVNTSDEIEPTNDYLVVKFPMDMDYDKAKYIIELISKTCHSSTLSNVDLMNEEDAKKNTNIIQNLEYRFKKLVWG</sequence>
<reference evidence="3 4" key="1">
    <citation type="journal article" date="2016" name="Proc. Natl. Acad. Sci. U.S.A.">
        <title>Comparative genomics of biotechnologically important yeasts.</title>
        <authorList>
            <person name="Riley R."/>
            <person name="Haridas S."/>
            <person name="Wolfe K.H."/>
            <person name="Lopes M.R."/>
            <person name="Hittinger C.T."/>
            <person name="Goeker M."/>
            <person name="Salamov A.A."/>
            <person name="Wisecaver J.H."/>
            <person name="Long T.M."/>
            <person name="Calvey C.H."/>
            <person name="Aerts A.L."/>
            <person name="Barry K.W."/>
            <person name="Choi C."/>
            <person name="Clum A."/>
            <person name="Coughlan A.Y."/>
            <person name="Deshpande S."/>
            <person name="Douglass A.P."/>
            <person name="Hanson S.J."/>
            <person name="Klenk H.-P."/>
            <person name="LaButti K.M."/>
            <person name="Lapidus A."/>
            <person name="Lindquist E.A."/>
            <person name="Lipzen A.M."/>
            <person name="Meier-Kolthoff J.P."/>
            <person name="Ohm R.A."/>
            <person name="Otillar R.P."/>
            <person name="Pangilinan J.L."/>
            <person name="Peng Y."/>
            <person name="Rokas A."/>
            <person name="Rosa C.A."/>
            <person name="Scheuner C."/>
            <person name="Sibirny A.A."/>
            <person name="Slot J.C."/>
            <person name="Stielow J.B."/>
            <person name="Sun H."/>
            <person name="Kurtzman C.P."/>
            <person name="Blackwell M."/>
            <person name="Grigoriev I.V."/>
            <person name="Jeffries T.W."/>
        </authorList>
    </citation>
    <scope>NUCLEOTIDE SEQUENCE [LARGE SCALE GENOMIC DNA]</scope>
    <source>
        <strain evidence="4">ATCC 58044 / CBS 1984 / NCYC 433 / NRRL Y-366-8</strain>
    </source>
</reference>
<dbReference type="InterPro" id="IPR022158">
    <property type="entry name" value="Inositol_phosphatase"/>
</dbReference>
<dbReference type="RefSeq" id="XP_019040850.1">
    <property type="nucleotide sequence ID" value="XM_019184271.1"/>
</dbReference>
<dbReference type="PANTHER" id="PTHR45662">
    <property type="entry name" value="PHOSPHATIDYLINOSITIDE PHOSPHATASE SAC1"/>
    <property type="match status" value="1"/>
</dbReference>
<dbReference type="Proteomes" id="UP000094112">
    <property type="component" value="Unassembled WGS sequence"/>
</dbReference>
<dbReference type="InterPro" id="IPR002013">
    <property type="entry name" value="SAC_dom"/>
</dbReference>
<feature type="compositionally biased region" description="Acidic residues" evidence="1">
    <location>
        <begin position="128"/>
        <end position="140"/>
    </location>
</feature>
<dbReference type="OrthoDB" id="405996at2759"/>